<dbReference type="OrthoDB" id="9805455at2"/>
<proteinExistence type="inferred from homology"/>
<keyword evidence="5 13" id="KW-0436">Ligase</keyword>
<keyword evidence="8 13" id="KW-0067">ATP-binding</keyword>
<evidence type="ECO:0000256" key="6">
    <source>
        <dbReference type="ARBA" id="ARBA00022723"/>
    </source>
</evidence>
<dbReference type="PANTHER" id="PTHR10947">
    <property type="entry name" value="PHENYLALANYL-TRNA SYNTHETASE BETA CHAIN AND LEUCINE-RICH REPEAT-CONTAINING PROTEIN 47"/>
    <property type="match status" value="1"/>
</dbReference>
<dbReference type="Pfam" id="PF03484">
    <property type="entry name" value="B5"/>
    <property type="match status" value="1"/>
</dbReference>
<dbReference type="InterPro" id="IPR004532">
    <property type="entry name" value="Phe-tRNA-ligase_IIc_bsu_bact"/>
</dbReference>
<dbReference type="GO" id="GO:0009328">
    <property type="term" value="C:phenylalanine-tRNA ligase complex"/>
    <property type="evidence" value="ECO:0007669"/>
    <property type="project" value="TreeGrafter"/>
</dbReference>
<comment type="subunit">
    <text evidence="3 13">Tetramer of two alpha and two beta subunits.</text>
</comment>
<dbReference type="NCBIfam" id="TIGR00472">
    <property type="entry name" value="pheT_bact"/>
    <property type="match status" value="1"/>
</dbReference>
<dbReference type="InterPro" id="IPR005121">
    <property type="entry name" value="Fdx_antiC-bd"/>
</dbReference>
<dbReference type="PROSITE" id="PS51483">
    <property type="entry name" value="B5"/>
    <property type="match status" value="1"/>
</dbReference>
<evidence type="ECO:0000256" key="13">
    <source>
        <dbReference type="HAMAP-Rule" id="MF_00283"/>
    </source>
</evidence>
<dbReference type="PANTHER" id="PTHR10947:SF0">
    <property type="entry name" value="PHENYLALANINE--TRNA LIGASE BETA SUBUNIT"/>
    <property type="match status" value="1"/>
</dbReference>
<comment type="subcellular location">
    <subcellularLocation>
        <location evidence="1 13">Cytoplasm</location>
    </subcellularLocation>
</comment>
<dbReference type="SMART" id="SM00874">
    <property type="entry name" value="B5"/>
    <property type="match status" value="1"/>
</dbReference>
<evidence type="ECO:0000313" key="14">
    <source>
        <dbReference type="EMBL" id="VDN62004.1"/>
    </source>
</evidence>
<keyword evidence="7 13" id="KW-0547">Nucleotide-binding</keyword>
<accession>A0A653B041</accession>
<dbReference type="InterPro" id="IPR045864">
    <property type="entry name" value="aa-tRNA-synth_II/BPL/LPL"/>
</dbReference>
<evidence type="ECO:0000256" key="11">
    <source>
        <dbReference type="ARBA" id="ARBA00023146"/>
    </source>
</evidence>
<dbReference type="InterPro" id="IPR045060">
    <property type="entry name" value="Phe-tRNA-ligase_IIc_bsu"/>
</dbReference>
<dbReference type="InterPro" id="IPR009061">
    <property type="entry name" value="DNA-bd_dom_put_sf"/>
</dbReference>
<dbReference type="InterPro" id="IPR005147">
    <property type="entry name" value="tRNA_synthase_B5-dom"/>
</dbReference>
<keyword evidence="10 13" id="KW-0648">Protein biosynthesis</keyword>
<evidence type="ECO:0000256" key="9">
    <source>
        <dbReference type="ARBA" id="ARBA00022842"/>
    </source>
</evidence>
<dbReference type="InterPro" id="IPR036690">
    <property type="entry name" value="Fdx_antiC-bd_sf"/>
</dbReference>
<dbReference type="GO" id="GO:0000287">
    <property type="term" value="F:magnesium ion binding"/>
    <property type="evidence" value="ECO:0007669"/>
    <property type="project" value="UniProtKB-UniRule"/>
</dbReference>
<dbReference type="InterPro" id="IPR005146">
    <property type="entry name" value="B3/B4_tRNA-bd"/>
</dbReference>
<name>A0A653B041_ECTOL</name>
<dbReference type="Gene3D" id="2.40.50.140">
    <property type="entry name" value="Nucleic acid-binding proteins"/>
    <property type="match status" value="1"/>
</dbReference>
<evidence type="ECO:0000256" key="2">
    <source>
        <dbReference type="ARBA" id="ARBA00008653"/>
    </source>
</evidence>
<sequence>MKILYSWLSDWLTELPEIDALSEILTSIGLSVERVEKVPGCAVTVRCVEVVETDVDTQRADTVHLTISDGSVPPFIVTEQGFFNVGDRLAYDFSRFGEAGRQRRICKFSDLWSNLPDELIRIGVDVSIGSSLKEIWVDDYLIELELTPNRADALCVLGVARDLSAKLGSEASFQQCLENYKAGNAKLPELLSLVPIHTSHCSGCIAATVPKIVVGPSKLSMQRRLMLCGFTPINNVVDASNLVMLELGQPSHCYDASGVSALTIRNATSGERLVVLGGDEITLSPDDIVVSTSMCERPLSLAGVIGGEKTKINVETTSVILEVATFDPSTIRRIARRHKMGTDASYRFERGVDPSIKQIALARLVALLSNGRDVPIKVWGGGSTAEFLREPIQFRPSQVEFLAGFDVSLNTQARLLTALGCNVESTSETWFVTPPSWRYDLEIEADLIEEVLRLVGYDNIPETRASVDYVPVQNDLLHEGLKRALAVLGFQEVINYVFIAPDTLDQMGEQGPYVTLESALNTRTSLRTTLLPGLIEVAKRNKAESSLAIFEVGNVFVGDKEEERLALLIRGGWLGSTWGGYHQADFSILKGVIETLATLQGVRAEVVASVNAIPVLHPGVSGEIRWGGNCIGCIGRLHPKIEGQYKTGPLYIAELRLPLPKQQSLYREFSRQPAIERDLAIITPANVPFAEVERLVRDASGEDLDQILLFDRYEGEQIESGKISLGLRLVFRRQDRSMRDDSVDILVNSIVAALSASGLELR</sequence>
<dbReference type="Gene3D" id="3.50.40.10">
    <property type="entry name" value="Phenylalanyl-trna Synthetase, Chain B, domain 3"/>
    <property type="match status" value="1"/>
</dbReference>
<feature type="binding site" evidence="13">
    <location>
        <position position="449"/>
    </location>
    <ligand>
        <name>Mg(2+)</name>
        <dbReference type="ChEBI" id="CHEBI:18420"/>
        <note>shared with alpha subunit</note>
    </ligand>
</feature>
<keyword evidence="11 13" id="KW-0030">Aminoacyl-tRNA synthetase</keyword>
<dbReference type="SMART" id="SM00873">
    <property type="entry name" value="B3_4"/>
    <property type="match status" value="1"/>
</dbReference>
<dbReference type="AlphaFoldDB" id="A0A653B041"/>
<feature type="binding site" evidence="13">
    <location>
        <position position="450"/>
    </location>
    <ligand>
        <name>Mg(2+)</name>
        <dbReference type="ChEBI" id="CHEBI:18420"/>
        <note>shared with alpha subunit</note>
    </ligand>
</feature>
<dbReference type="InterPro" id="IPR041616">
    <property type="entry name" value="PheRS_beta_core"/>
</dbReference>
<evidence type="ECO:0000256" key="7">
    <source>
        <dbReference type="ARBA" id="ARBA00022741"/>
    </source>
</evidence>
<comment type="catalytic activity">
    <reaction evidence="12 13">
        <text>tRNA(Phe) + L-phenylalanine + ATP = L-phenylalanyl-tRNA(Phe) + AMP + diphosphate + H(+)</text>
        <dbReference type="Rhea" id="RHEA:19413"/>
        <dbReference type="Rhea" id="RHEA-COMP:9668"/>
        <dbReference type="Rhea" id="RHEA-COMP:9699"/>
        <dbReference type="ChEBI" id="CHEBI:15378"/>
        <dbReference type="ChEBI" id="CHEBI:30616"/>
        <dbReference type="ChEBI" id="CHEBI:33019"/>
        <dbReference type="ChEBI" id="CHEBI:58095"/>
        <dbReference type="ChEBI" id="CHEBI:78442"/>
        <dbReference type="ChEBI" id="CHEBI:78531"/>
        <dbReference type="ChEBI" id="CHEBI:456215"/>
        <dbReference type="EC" id="6.1.1.20"/>
    </reaction>
</comment>
<organism evidence="14">
    <name type="scientific">Ectopseudomonas oleovorans</name>
    <name type="common">Pseudomonas oleovorans</name>
    <dbReference type="NCBI Taxonomy" id="301"/>
    <lineage>
        <taxon>Bacteria</taxon>
        <taxon>Pseudomonadati</taxon>
        <taxon>Pseudomonadota</taxon>
        <taxon>Gammaproteobacteria</taxon>
        <taxon>Pseudomonadales</taxon>
        <taxon>Pseudomonadaceae</taxon>
        <taxon>Ectopseudomonas</taxon>
    </lineage>
</organism>
<evidence type="ECO:0000256" key="4">
    <source>
        <dbReference type="ARBA" id="ARBA00022490"/>
    </source>
</evidence>
<evidence type="ECO:0000256" key="8">
    <source>
        <dbReference type="ARBA" id="ARBA00022840"/>
    </source>
</evidence>
<keyword evidence="6 13" id="KW-0479">Metal-binding</keyword>
<comment type="similarity">
    <text evidence="2 13">Belongs to the phenylalanyl-tRNA synthetase beta subunit family. Type 1 subfamily.</text>
</comment>
<dbReference type="Gene3D" id="3.30.56.10">
    <property type="match status" value="3"/>
</dbReference>
<dbReference type="GO" id="GO:0004826">
    <property type="term" value="F:phenylalanine-tRNA ligase activity"/>
    <property type="evidence" value="ECO:0007669"/>
    <property type="project" value="UniProtKB-UniRule"/>
</dbReference>
<dbReference type="HAMAP" id="MF_00283">
    <property type="entry name" value="Phe_tRNA_synth_beta1"/>
    <property type="match status" value="1"/>
</dbReference>
<dbReference type="Pfam" id="PF03147">
    <property type="entry name" value="FDX-ACB"/>
    <property type="match status" value="1"/>
</dbReference>
<dbReference type="Gene3D" id="3.30.930.10">
    <property type="entry name" value="Bira Bifunctional Protein, Domain 2"/>
    <property type="match status" value="1"/>
</dbReference>
<dbReference type="SUPFAM" id="SSF56037">
    <property type="entry name" value="PheT/TilS domain"/>
    <property type="match status" value="1"/>
</dbReference>
<evidence type="ECO:0000256" key="5">
    <source>
        <dbReference type="ARBA" id="ARBA00022598"/>
    </source>
</evidence>
<dbReference type="GO" id="GO:0006432">
    <property type="term" value="P:phenylalanyl-tRNA aminoacylation"/>
    <property type="evidence" value="ECO:0007669"/>
    <property type="project" value="UniProtKB-UniRule"/>
</dbReference>
<dbReference type="SMART" id="SM00896">
    <property type="entry name" value="FDX-ACB"/>
    <property type="match status" value="1"/>
</dbReference>
<protein>
    <recommendedName>
        <fullName evidence="13">Phenylalanine--tRNA ligase beta subunit</fullName>
        <ecNumber evidence="13">6.1.1.20</ecNumber>
    </recommendedName>
    <alternativeName>
        <fullName evidence="13">Phenylalanyl-tRNA synthetase beta subunit</fullName>
        <shortName evidence="13">PheRS</shortName>
    </alternativeName>
</protein>
<keyword evidence="4 13" id="KW-0963">Cytoplasm</keyword>
<feature type="binding site" evidence="13">
    <location>
        <position position="440"/>
    </location>
    <ligand>
        <name>Mg(2+)</name>
        <dbReference type="ChEBI" id="CHEBI:18420"/>
        <note>shared with alpha subunit</note>
    </ligand>
</feature>
<keyword evidence="9 13" id="KW-0460">Magnesium</keyword>
<feature type="binding site" evidence="13">
    <location>
        <position position="446"/>
    </location>
    <ligand>
        <name>Mg(2+)</name>
        <dbReference type="ChEBI" id="CHEBI:18420"/>
        <note>shared with alpha subunit</note>
    </ligand>
</feature>
<evidence type="ECO:0000256" key="3">
    <source>
        <dbReference type="ARBA" id="ARBA00011209"/>
    </source>
</evidence>
<comment type="cofactor">
    <cofactor evidence="13">
        <name>Mg(2+)</name>
        <dbReference type="ChEBI" id="CHEBI:18420"/>
    </cofactor>
    <text evidence="13">Binds 2 magnesium ions per tetramer.</text>
</comment>
<dbReference type="CDD" id="cd00769">
    <property type="entry name" value="PheRS_beta_core"/>
    <property type="match status" value="1"/>
</dbReference>
<gene>
    <name evidence="13" type="primary">pheT</name>
    <name evidence="14" type="ORF">POT9AD_1013</name>
</gene>
<dbReference type="GO" id="GO:0003723">
    <property type="term" value="F:RNA binding"/>
    <property type="evidence" value="ECO:0007669"/>
    <property type="project" value="InterPro"/>
</dbReference>
<dbReference type="Gene3D" id="3.30.70.380">
    <property type="entry name" value="Ferrodoxin-fold anticodon-binding domain"/>
    <property type="match status" value="1"/>
</dbReference>
<evidence type="ECO:0000256" key="10">
    <source>
        <dbReference type="ARBA" id="ARBA00022917"/>
    </source>
</evidence>
<dbReference type="SUPFAM" id="SSF46955">
    <property type="entry name" value="Putative DNA-binding domain"/>
    <property type="match status" value="2"/>
</dbReference>
<dbReference type="PROSITE" id="PS51447">
    <property type="entry name" value="FDX_ACB"/>
    <property type="match status" value="1"/>
</dbReference>
<dbReference type="SUPFAM" id="SSF54991">
    <property type="entry name" value="Anticodon-binding domain of PheRS"/>
    <property type="match status" value="1"/>
</dbReference>
<dbReference type="Pfam" id="PF17759">
    <property type="entry name" value="tRNA_synthFbeta"/>
    <property type="match status" value="1"/>
</dbReference>
<dbReference type="Pfam" id="PF03483">
    <property type="entry name" value="B3_4"/>
    <property type="match status" value="1"/>
</dbReference>
<dbReference type="SUPFAM" id="SSF55681">
    <property type="entry name" value="Class II aaRS and biotin synthetases"/>
    <property type="match status" value="1"/>
</dbReference>
<evidence type="ECO:0000256" key="12">
    <source>
        <dbReference type="ARBA" id="ARBA00049255"/>
    </source>
</evidence>
<evidence type="ECO:0000256" key="1">
    <source>
        <dbReference type="ARBA" id="ARBA00004496"/>
    </source>
</evidence>
<reference evidence="14" key="1">
    <citation type="submission" date="2018-11" db="EMBL/GenBank/DDBJ databases">
        <authorList>
            <consortium name="Genoscope - CEA"/>
            <person name="William W."/>
        </authorList>
    </citation>
    <scope>NUCLEOTIDE SEQUENCE [LARGE SCALE GENOMIC DNA]</scope>
    <source>
        <strain evidence="14">T9AD</strain>
    </source>
</reference>
<dbReference type="InterPro" id="IPR020825">
    <property type="entry name" value="Phe-tRNA_synthase-like_B3/B4"/>
</dbReference>
<dbReference type="FunFam" id="3.30.56.10:FF:000002">
    <property type="entry name" value="Phenylalanine--tRNA ligase beta subunit"/>
    <property type="match status" value="1"/>
</dbReference>
<dbReference type="EMBL" id="LR130779">
    <property type="protein sequence ID" value="VDN62004.1"/>
    <property type="molecule type" value="Genomic_DNA"/>
</dbReference>
<dbReference type="InterPro" id="IPR012340">
    <property type="entry name" value="NA-bd_OB-fold"/>
</dbReference>
<dbReference type="EC" id="6.1.1.20" evidence="13"/>
<dbReference type="GO" id="GO:0005524">
    <property type="term" value="F:ATP binding"/>
    <property type="evidence" value="ECO:0007669"/>
    <property type="project" value="UniProtKB-UniRule"/>
</dbReference>